<organism evidence="1 2">
    <name type="scientific">Mycobacterium syngnathidarum</name>
    <dbReference type="NCBI Taxonomy" id="1908205"/>
    <lineage>
        <taxon>Bacteria</taxon>
        <taxon>Bacillati</taxon>
        <taxon>Actinomycetota</taxon>
        <taxon>Actinomycetes</taxon>
        <taxon>Mycobacteriales</taxon>
        <taxon>Mycobacteriaceae</taxon>
        <taxon>Mycobacterium</taxon>
    </lineage>
</organism>
<sequence>MNAERDAVGFSFLREPELPATAQTVPNLRDDKLTAVTGLGSGGAARVCLLRHLPTPTPRTGY</sequence>
<protein>
    <submittedName>
        <fullName evidence="1">Uncharacterized protein</fullName>
    </submittedName>
</protein>
<name>A0A1Q9W6F0_9MYCO</name>
<keyword evidence="2" id="KW-1185">Reference proteome</keyword>
<comment type="caution">
    <text evidence="1">The sequence shown here is derived from an EMBL/GenBank/DDBJ whole genome shotgun (WGS) entry which is preliminary data.</text>
</comment>
<dbReference type="Proteomes" id="UP000179636">
    <property type="component" value="Unassembled WGS sequence"/>
</dbReference>
<dbReference type="EMBL" id="MLHV01000007">
    <property type="protein sequence ID" value="OHU01425.1"/>
    <property type="molecule type" value="Genomic_DNA"/>
</dbReference>
<reference evidence="1 2" key="1">
    <citation type="submission" date="2016-10" db="EMBL/GenBank/DDBJ databases">
        <title>Evaluation of Human, Animal and Environmental Mycobacterium chelonae Isolates by Core Genome Phylogenomic Analysis, Targeted Gene Comparison, and Anti-microbial Susceptibility Patterns: A Tale of Mistaken Identities.</title>
        <authorList>
            <person name="Fogelson S.B."/>
            <person name="Camus A.C."/>
            <person name="Lorenz W."/>
            <person name="Vasireddy R."/>
            <person name="Vasireddy S."/>
            <person name="Smith T."/>
            <person name="Brown-Elliott B.A."/>
            <person name="Wallace R.J.Jr."/>
            <person name="Hasan N.A."/>
            <person name="Reischl U."/>
            <person name="Sanchez S."/>
        </authorList>
    </citation>
    <scope>NUCLEOTIDE SEQUENCE [LARGE SCALE GENOMIC DNA]</scope>
    <source>
        <strain evidence="1 2">24999</strain>
    </source>
</reference>
<dbReference type="STRING" id="1908205.BKG60_22855"/>
<accession>A0A1S1K851</accession>
<evidence type="ECO:0000313" key="2">
    <source>
        <dbReference type="Proteomes" id="UP000179636"/>
    </source>
</evidence>
<evidence type="ECO:0000313" key="1">
    <source>
        <dbReference type="EMBL" id="OHU01425.1"/>
    </source>
</evidence>
<dbReference type="AlphaFoldDB" id="A0A1Q9W6F0"/>
<proteinExistence type="predicted"/>
<dbReference type="RefSeq" id="WP_070944684.1">
    <property type="nucleotide sequence ID" value="NZ_MLCL01000079.1"/>
</dbReference>
<accession>A0A1Q9W6F0</accession>
<gene>
    <name evidence="1" type="ORF">BKG61_10440</name>
</gene>